<feature type="compositionally biased region" description="Low complexity" evidence="1">
    <location>
        <begin position="177"/>
        <end position="187"/>
    </location>
</feature>
<dbReference type="AlphaFoldDB" id="A0A8H8RUE0"/>
<evidence type="ECO:0000256" key="1">
    <source>
        <dbReference type="SAM" id="MobiDB-lite"/>
    </source>
</evidence>
<keyword evidence="3" id="KW-1185">Reference proteome</keyword>
<proteinExistence type="predicted"/>
<name>A0A8H8RUE0_9HELO</name>
<feature type="compositionally biased region" description="Basic residues" evidence="1">
    <location>
        <begin position="162"/>
        <end position="176"/>
    </location>
</feature>
<accession>A0A8H8RUE0</accession>
<dbReference type="EMBL" id="QGMJ01000137">
    <property type="protein sequence ID" value="TVY41440.1"/>
    <property type="molecule type" value="Genomic_DNA"/>
</dbReference>
<protein>
    <submittedName>
        <fullName evidence="2">Uncharacterized protein</fullName>
    </submittedName>
</protein>
<evidence type="ECO:0000313" key="3">
    <source>
        <dbReference type="Proteomes" id="UP000462212"/>
    </source>
</evidence>
<dbReference type="OrthoDB" id="4502478at2759"/>
<comment type="caution">
    <text evidence="2">The sequence shown here is derived from an EMBL/GenBank/DDBJ whole genome shotgun (WGS) entry which is preliminary data.</text>
</comment>
<reference evidence="2 3" key="1">
    <citation type="submission" date="2018-05" db="EMBL/GenBank/DDBJ databases">
        <title>Genome sequencing and assembly of the regulated plant pathogen Lachnellula willkommii and related sister species for the development of diagnostic species identification markers.</title>
        <authorList>
            <person name="Giroux E."/>
            <person name="Bilodeau G."/>
        </authorList>
    </citation>
    <scope>NUCLEOTIDE SEQUENCE [LARGE SCALE GENOMIC DNA]</scope>
    <source>
        <strain evidence="2 3">CBS 197.66</strain>
    </source>
</reference>
<organism evidence="2 3">
    <name type="scientific">Lachnellula subtilissima</name>
    <dbReference type="NCBI Taxonomy" id="602034"/>
    <lineage>
        <taxon>Eukaryota</taxon>
        <taxon>Fungi</taxon>
        <taxon>Dikarya</taxon>
        <taxon>Ascomycota</taxon>
        <taxon>Pezizomycotina</taxon>
        <taxon>Leotiomycetes</taxon>
        <taxon>Helotiales</taxon>
        <taxon>Lachnaceae</taxon>
        <taxon>Lachnellula</taxon>
    </lineage>
</organism>
<evidence type="ECO:0000313" key="2">
    <source>
        <dbReference type="EMBL" id="TVY41440.1"/>
    </source>
</evidence>
<dbReference type="Proteomes" id="UP000462212">
    <property type="component" value="Unassembled WGS sequence"/>
</dbReference>
<sequence>MARLAPLAMSQTKDELLGHLNMGTKTYTMMAVNYLAFTRPPSLSEIINLNVNGHNCLLTALPIQKEADKYYKWLTTDKHHLKGNCKRKPPYDWSDISEKSKDEAMKLIAKSSDAQTSYYWNLAGPSPDECPNWIARWFLYHKFRYRDGRNRNLPSNGDSGKRRSRHSSHHSSHHQHSASASSGASSAYYDTQAHGSMTSESSSSGHENDYGSYGTRTSSYTRGQQGYEQDDRQRTKSYYDPVRDVER</sequence>
<gene>
    <name evidence="2" type="ORF">LSUB1_G002285</name>
</gene>
<feature type="compositionally biased region" description="Polar residues" evidence="1">
    <location>
        <begin position="214"/>
        <end position="227"/>
    </location>
</feature>
<feature type="region of interest" description="Disordered" evidence="1">
    <location>
        <begin position="149"/>
        <end position="247"/>
    </location>
</feature>